<dbReference type="InterPro" id="IPR023296">
    <property type="entry name" value="Glyco_hydro_beta-prop_sf"/>
</dbReference>
<evidence type="ECO:0000256" key="4">
    <source>
        <dbReference type="SAM" id="Phobius"/>
    </source>
</evidence>
<feature type="transmembrane region" description="Helical" evidence="4">
    <location>
        <begin position="5"/>
        <end position="23"/>
    </location>
</feature>
<sequence>MRKKLLYFLIITALIFVFCSLFISKSFLNFSINNNIQSTHLSTEDGWSNDLQTIIWNEADKSYDIYFLHSADGATNPFGESGQDWVHTSTKDFITYSKQSSAIAANGGDKKEGWKSAWTGSIIKNTGWISDIPEEAPLAYFTGLNKSDSSQNIYLAYSDDNGKTFKHPLNDGKPILTTNNSYNKSDFRDPYVFEYNHKLFMYVAEGDVIGVYQSEDGLSWSPSDTSGSKILSETFFKGRNWSGNAPVECPVIKTMTTPDNQEKQVLFFGAKDSEKGETTGTYYIVGHLDDKGLFIDETDVKRLDQGSDYYGANFSGSSQIEDSNGNLLTLGWVGNWNYFTNGIHSDQQAESSHMERIGFYSSPRILTLNQDLSLEQKLHYDESQLKLRQEHLNITKNNPVSKDRILWEDKIVDKNLFGLYDIPNQSSSALYRLEFSSTSDNYSGDIAIAIWQGSDSILFSYNPNTGQYLVKSYASELLNGLDKEKSETNIYNNGLFGKQEGFTANSGYLNQKHISITVVTDNRSVEFFFPNGSTYTIARFNTSGKQDFKVFTDDPDSSNKLDLSIYDFKK</sequence>
<organism evidence="6 7">
    <name type="scientific">Streptococcus henryi</name>
    <dbReference type="NCBI Taxonomy" id="439219"/>
    <lineage>
        <taxon>Bacteria</taxon>
        <taxon>Bacillati</taxon>
        <taxon>Bacillota</taxon>
        <taxon>Bacilli</taxon>
        <taxon>Lactobacillales</taxon>
        <taxon>Streptococcaceae</taxon>
        <taxon>Streptococcus</taxon>
    </lineage>
</organism>
<dbReference type="SMART" id="SM00640">
    <property type="entry name" value="Glyco_32"/>
    <property type="match status" value="1"/>
</dbReference>
<dbReference type="SUPFAM" id="SSF75005">
    <property type="entry name" value="Arabinanase/levansucrase/invertase"/>
    <property type="match status" value="1"/>
</dbReference>
<keyword evidence="4" id="KW-0472">Membrane</keyword>
<evidence type="ECO:0000313" key="7">
    <source>
        <dbReference type="Proteomes" id="UP000182508"/>
    </source>
</evidence>
<keyword evidence="4" id="KW-0812">Transmembrane</keyword>
<evidence type="ECO:0000256" key="1">
    <source>
        <dbReference type="ARBA" id="ARBA00009902"/>
    </source>
</evidence>
<protein>
    <submittedName>
        <fullName evidence="6">Levanbiose-producing levanase</fullName>
    </submittedName>
</protein>
<keyword evidence="2" id="KW-0378">Hydrolase</keyword>
<evidence type="ECO:0000259" key="5">
    <source>
        <dbReference type="Pfam" id="PF00251"/>
    </source>
</evidence>
<dbReference type="GO" id="GO:0005987">
    <property type="term" value="P:sucrose catabolic process"/>
    <property type="evidence" value="ECO:0007669"/>
    <property type="project" value="TreeGrafter"/>
</dbReference>
<evidence type="ECO:0000256" key="2">
    <source>
        <dbReference type="ARBA" id="ARBA00022801"/>
    </source>
</evidence>
<name>A0A1G6CLF5_9STRE</name>
<comment type="similarity">
    <text evidence="1">Belongs to the glycosyl hydrolase 32 family.</text>
</comment>
<dbReference type="PANTHER" id="PTHR42800:SF3">
    <property type="entry name" value="GLYCOSYL HYDROLASE FAMILY 32 N-TERMINAL DOMAIN-CONTAINING PROTEIN"/>
    <property type="match status" value="1"/>
</dbReference>
<dbReference type="Gene3D" id="2.115.10.20">
    <property type="entry name" value="Glycosyl hydrolase domain, family 43"/>
    <property type="match status" value="1"/>
</dbReference>
<dbReference type="AlphaFoldDB" id="A0A1G6CLF5"/>
<evidence type="ECO:0000256" key="3">
    <source>
        <dbReference type="ARBA" id="ARBA00023295"/>
    </source>
</evidence>
<dbReference type="eggNOG" id="COG1621">
    <property type="taxonomic scope" value="Bacteria"/>
</dbReference>
<accession>A0A1G6CLF5</accession>
<dbReference type="Proteomes" id="UP000182508">
    <property type="component" value="Unassembled WGS sequence"/>
</dbReference>
<dbReference type="STRING" id="439219.SAMN02910293_01671"/>
<dbReference type="InterPro" id="IPR013148">
    <property type="entry name" value="Glyco_hydro_32_N"/>
</dbReference>
<gene>
    <name evidence="6" type="ORF">SAMN02910293_01671</name>
</gene>
<dbReference type="Pfam" id="PF00251">
    <property type="entry name" value="Glyco_hydro_32N"/>
    <property type="match status" value="1"/>
</dbReference>
<keyword evidence="4" id="KW-1133">Transmembrane helix</keyword>
<dbReference type="GO" id="GO:0004575">
    <property type="term" value="F:sucrose alpha-glucosidase activity"/>
    <property type="evidence" value="ECO:0007669"/>
    <property type="project" value="TreeGrafter"/>
</dbReference>
<dbReference type="GO" id="GO:0005737">
    <property type="term" value="C:cytoplasm"/>
    <property type="evidence" value="ECO:0007669"/>
    <property type="project" value="TreeGrafter"/>
</dbReference>
<reference evidence="6 7" key="1">
    <citation type="submission" date="2016-10" db="EMBL/GenBank/DDBJ databases">
        <authorList>
            <person name="de Groot N.N."/>
        </authorList>
    </citation>
    <scope>NUCLEOTIDE SEQUENCE [LARGE SCALE GENOMIC DNA]</scope>
    <source>
        <strain evidence="6 7">A-4</strain>
    </source>
</reference>
<dbReference type="EMBL" id="FMXP01000023">
    <property type="protein sequence ID" value="SDB33632.1"/>
    <property type="molecule type" value="Genomic_DNA"/>
</dbReference>
<dbReference type="PANTHER" id="PTHR42800">
    <property type="entry name" value="EXOINULINASE INUD (AFU_ORTHOLOGUE AFUA_5G00480)"/>
    <property type="match status" value="1"/>
</dbReference>
<feature type="domain" description="Glycosyl hydrolase family 32 N-terminal" evidence="5">
    <location>
        <begin position="40"/>
        <end position="370"/>
    </location>
</feature>
<keyword evidence="3" id="KW-0326">Glycosidase</keyword>
<dbReference type="InterPro" id="IPR001362">
    <property type="entry name" value="Glyco_hydro_32"/>
</dbReference>
<evidence type="ECO:0000313" key="6">
    <source>
        <dbReference type="EMBL" id="SDB33632.1"/>
    </source>
</evidence>
<keyword evidence="7" id="KW-1185">Reference proteome</keyword>
<proteinExistence type="inferred from homology"/>